<keyword evidence="2 3" id="KW-0040">ANK repeat</keyword>
<evidence type="ECO:0000313" key="5">
    <source>
        <dbReference type="Proteomes" id="UP001627154"/>
    </source>
</evidence>
<dbReference type="EMBL" id="JBJJXI010000166">
    <property type="protein sequence ID" value="KAL3384885.1"/>
    <property type="molecule type" value="Genomic_DNA"/>
</dbReference>
<proteinExistence type="predicted"/>
<gene>
    <name evidence="4" type="ORF">TKK_019294</name>
</gene>
<evidence type="ECO:0000313" key="4">
    <source>
        <dbReference type="EMBL" id="KAL3384885.1"/>
    </source>
</evidence>
<keyword evidence="1" id="KW-0677">Repeat</keyword>
<dbReference type="SMART" id="SM00248">
    <property type="entry name" value="ANK"/>
    <property type="match status" value="4"/>
</dbReference>
<evidence type="ECO:0000256" key="1">
    <source>
        <dbReference type="ARBA" id="ARBA00022737"/>
    </source>
</evidence>
<feature type="repeat" description="ANK" evidence="3">
    <location>
        <begin position="112"/>
        <end position="144"/>
    </location>
</feature>
<keyword evidence="5" id="KW-1185">Reference proteome</keyword>
<accession>A0ABD2VWI3</accession>
<dbReference type="SUPFAM" id="SSF48403">
    <property type="entry name" value="Ankyrin repeat"/>
    <property type="match status" value="1"/>
</dbReference>
<feature type="repeat" description="ANK" evidence="3">
    <location>
        <begin position="201"/>
        <end position="233"/>
    </location>
</feature>
<dbReference type="Gene3D" id="1.25.40.20">
    <property type="entry name" value="Ankyrin repeat-containing domain"/>
    <property type="match status" value="1"/>
</dbReference>
<organism evidence="4 5">
    <name type="scientific">Trichogramma kaykai</name>
    <dbReference type="NCBI Taxonomy" id="54128"/>
    <lineage>
        <taxon>Eukaryota</taxon>
        <taxon>Metazoa</taxon>
        <taxon>Ecdysozoa</taxon>
        <taxon>Arthropoda</taxon>
        <taxon>Hexapoda</taxon>
        <taxon>Insecta</taxon>
        <taxon>Pterygota</taxon>
        <taxon>Neoptera</taxon>
        <taxon>Endopterygota</taxon>
        <taxon>Hymenoptera</taxon>
        <taxon>Apocrita</taxon>
        <taxon>Proctotrupomorpha</taxon>
        <taxon>Chalcidoidea</taxon>
        <taxon>Trichogrammatidae</taxon>
        <taxon>Trichogramma</taxon>
    </lineage>
</organism>
<dbReference type="PROSITE" id="PS50088">
    <property type="entry name" value="ANK_REPEAT"/>
    <property type="match status" value="3"/>
</dbReference>
<dbReference type="PANTHER" id="PTHR24161">
    <property type="entry name" value="ANK_REP_REGION DOMAIN-CONTAINING PROTEIN-RELATED"/>
    <property type="match status" value="1"/>
</dbReference>
<name>A0ABD2VWI3_9HYME</name>
<evidence type="ECO:0000256" key="3">
    <source>
        <dbReference type="PROSITE-ProRule" id="PRU00023"/>
    </source>
</evidence>
<dbReference type="Proteomes" id="UP001627154">
    <property type="component" value="Unassembled WGS sequence"/>
</dbReference>
<sequence length="357" mass="41035">MKEHMGVNIHTRLIDGKSAIHYLVNLKYKLDFGNNFSLNDIYNIKLKIKWVKYHSYVEPEAKSLINFFLKDSEENHCDDHGYTYLHGACFSGDIEAVQRFVSQGVDVNVDSYTCSPLHIACKYRRVEVVKVLLENGAEPNQLEKEGKSTPLHALARLRVCDCDEFCIDNTDEEREKKRRPVDEIVDLLIAKGANIETRNARGFTPLELAVSLLDYELTKSLLERGASLDTLRENIAFNTDYTSSEFNDYPITLYMAEMIRLLSSNGFSWDVFTRLKILQSFRRCDIKSLIVDHQSTEKSVCETNNLIRTECWLTTYEVFGFYLNQERVDSLLLLASNVVTCNDSQTPLLPLKRAQRG</sequence>
<reference evidence="4 5" key="1">
    <citation type="journal article" date="2024" name="bioRxiv">
        <title>A reference genome for Trichogramma kaykai: A tiny desert-dwelling parasitoid wasp with competing sex-ratio distorters.</title>
        <authorList>
            <person name="Culotta J."/>
            <person name="Lindsey A.R."/>
        </authorList>
    </citation>
    <scope>NUCLEOTIDE SEQUENCE [LARGE SCALE GENOMIC DNA]</scope>
    <source>
        <strain evidence="4 5">KSX58</strain>
    </source>
</reference>
<feature type="repeat" description="ANK" evidence="3">
    <location>
        <begin position="80"/>
        <end position="112"/>
    </location>
</feature>
<dbReference type="InterPro" id="IPR036770">
    <property type="entry name" value="Ankyrin_rpt-contain_sf"/>
</dbReference>
<dbReference type="Pfam" id="PF12796">
    <property type="entry name" value="Ank_2"/>
    <property type="match status" value="1"/>
</dbReference>
<dbReference type="PROSITE" id="PS50297">
    <property type="entry name" value="ANK_REP_REGION"/>
    <property type="match status" value="3"/>
</dbReference>
<dbReference type="PANTHER" id="PTHR24161:SF85">
    <property type="entry name" value="PALMITOYLTRANSFERASE HIP14"/>
    <property type="match status" value="1"/>
</dbReference>
<comment type="caution">
    <text evidence="4">The sequence shown here is derived from an EMBL/GenBank/DDBJ whole genome shotgun (WGS) entry which is preliminary data.</text>
</comment>
<protein>
    <submittedName>
        <fullName evidence="4">Uncharacterized protein</fullName>
    </submittedName>
</protein>
<dbReference type="AlphaFoldDB" id="A0ABD2VWI3"/>
<dbReference type="InterPro" id="IPR002110">
    <property type="entry name" value="Ankyrin_rpt"/>
</dbReference>
<evidence type="ECO:0000256" key="2">
    <source>
        <dbReference type="ARBA" id="ARBA00023043"/>
    </source>
</evidence>